<dbReference type="EMBL" id="CP044457">
    <property type="protein sequence ID" value="QIC71941.1"/>
    <property type="molecule type" value="Genomic_DNA"/>
</dbReference>
<organism evidence="1 2">
    <name type="scientific">Acinetobacter indicus</name>
    <dbReference type="NCBI Taxonomy" id="756892"/>
    <lineage>
        <taxon>Bacteria</taxon>
        <taxon>Pseudomonadati</taxon>
        <taxon>Pseudomonadota</taxon>
        <taxon>Gammaproteobacteria</taxon>
        <taxon>Moraxellales</taxon>
        <taxon>Moraxellaceae</taxon>
        <taxon>Acinetobacter</taxon>
    </lineage>
</organism>
<gene>
    <name evidence="1" type="ORF">FSC09_16300</name>
</gene>
<sequence length="85" mass="10324">MKILLFRIAAKDRNLRKLKRTKQPKFYPQEMGIILNIHALIKFKKSQNRLLFKQIYWQELSKLLIKKPICFKIGFLGIFGFFLFY</sequence>
<protein>
    <submittedName>
        <fullName evidence="1">Uncharacterized protein</fullName>
    </submittedName>
</protein>
<name>A0A6C0YNM0_9GAMM</name>
<dbReference type="Proteomes" id="UP000503440">
    <property type="component" value="Plasmid pB18-2"/>
</dbReference>
<accession>A0A6C0YNM0</accession>
<keyword evidence="1" id="KW-0614">Plasmid</keyword>
<evidence type="ECO:0000313" key="2">
    <source>
        <dbReference type="Proteomes" id="UP000503440"/>
    </source>
</evidence>
<proteinExistence type="predicted"/>
<reference evidence="1 2" key="1">
    <citation type="submission" date="2019-09" db="EMBL/GenBank/DDBJ databases">
        <title>Non-baumannii Acinetobacter spp. carrying blaNDM-1 isolated in China.</title>
        <authorList>
            <person name="Cui C."/>
            <person name="Chen C."/>
            <person name="Sun J."/>
            <person name="Liu Y."/>
        </authorList>
    </citation>
    <scope>NUCLEOTIDE SEQUENCE [LARGE SCALE GENOMIC DNA]</scope>
    <source>
        <strain evidence="1 2">B18</strain>
        <plasmid evidence="2">pb18-2</plasmid>
    </source>
</reference>
<evidence type="ECO:0000313" key="1">
    <source>
        <dbReference type="EMBL" id="QIC71941.1"/>
    </source>
</evidence>
<dbReference type="AlphaFoldDB" id="A0A6C0YNM0"/>
<geneLocation type="plasmid" evidence="2">
    <name>pb18-2</name>
</geneLocation>